<accession>A0A133UYK3</accession>
<gene>
    <name evidence="2" type="ORF">AKJ42_03490</name>
</gene>
<reference evidence="2 3" key="1">
    <citation type="journal article" date="2016" name="Sci. Rep.">
        <title>Metabolic traits of an uncultured archaeal lineage -MSBL1- from brine pools of the Red Sea.</title>
        <authorList>
            <person name="Mwirichia R."/>
            <person name="Alam I."/>
            <person name="Rashid M."/>
            <person name="Vinu M."/>
            <person name="Ba-Alawi W."/>
            <person name="Anthony Kamau A."/>
            <person name="Kamanda Ngugi D."/>
            <person name="Goker M."/>
            <person name="Klenk H.P."/>
            <person name="Bajic V."/>
            <person name="Stingl U."/>
        </authorList>
    </citation>
    <scope>NUCLEOTIDE SEQUENCE [LARGE SCALE GENOMIC DNA]</scope>
    <source>
        <strain evidence="2">SCGC-AAA261C02</strain>
    </source>
</reference>
<dbReference type="EMBL" id="LHXW01000056">
    <property type="protein sequence ID" value="KXA99255.1"/>
    <property type="molecule type" value="Genomic_DNA"/>
</dbReference>
<protein>
    <recommendedName>
        <fullName evidence="1">Glycosyltransferase 2-like domain-containing protein</fullName>
    </recommendedName>
</protein>
<comment type="caution">
    <text evidence="2">The sequence shown here is derived from an EMBL/GenBank/DDBJ whole genome shotgun (WGS) entry which is preliminary data.</text>
</comment>
<dbReference type="CDD" id="cd04179">
    <property type="entry name" value="DPM_DPG-synthase_like"/>
    <property type="match status" value="1"/>
</dbReference>
<evidence type="ECO:0000313" key="2">
    <source>
        <dbReference type="EMBL" id="KXA99255.1"/>
    </source>
</evidence>
<feature type="domain" description="Glycosyltransferase 2-like" evidence="1">
    <location>
        <begin position="5"/>
        <end position="156"/>
    </location>
</feature>
<organism evidence="2 3">
    <name type="scientific">candidate division MSBL1 archaeon SCGC-AAA261C02</name>
    <dbReference type="NCBI Taxonomy" id="1698272"/>
    <lineage>
        <taxon>Archaea</taxon>
        <taxon>Methanobacteriati</taxon>
        <taxon>Methanobacteriota</taxon>
        <taxon>candidate division MSBL1</taxon>
    </lineage>
</organism>
<proteinExistence type="predicted"/>
<dbReference type="InterPro" id="IPR050256">
    <property type="entry name" value="Glycosyltransferase_2"/>
</dbReference>
<dbReference type="SUPFAM" id="SSF53448">
    <property type="entry name" value="Nucleotide-diphospho-sugar transferases"/>
    <property type="match status" value="1"/>
</dbReference>
<name>A0A133UYK3_9EURY</name>
<dbReference type="Proteomes" id="UP000070520">
    <property type="component" value="Unassembled WGS sequence"/>
</dbReference>
<dbReference type="PANTHER" id="PTHR48090">
    <property type="entry name" value="UNDECAPRENYL-PHOSPHATE 4-DEOXY-4-FORMAMIDO-L-ARABINOSE TRANSFERASE-RELATED"/>
    <property type="match status" value="1"/>
</dbReference>
<sequence>MNIWIVIPAYNEERLIGDNIENLKREGYEQIIVVDDGSQDKTPEIAKAKGVKVISHKNNQGLGAALRTGLQEAYDQGAEIAVTFDADGQHDPRAIPGLINALNGADLAIGVRDRGEMPWNKRVGNFILDIVTRFFGGPLIDSQSGFRAFNQRALKKIQICANRYAVSSEIMIQSQEKKLKVKGVPIKGIFTDYSKARGTTIASGIKIFLSLLRLKAS</sequence>
<evidence type="ECO:0000259" key="1">
    <source>
        <dbReference type="Pfam" id="PF00535"/>
    </source>
</evidence>
<evidence type="ECO:0000313" key="3">
    <source>
        <dbReference type="Proteomes" id="UP000070520"/>
    </source>
</evidence>
<dbReference type="Pfam" id="PF00535">
    <property type="entry name" value="Glycos_transf_2"/>
    <property type="match status" value="1"/>
</dbReference>
<dbReference type="AlphaFoldDB" id="A0A133UYK3"/>
<dbReference type="InterPro" id="IPR029044">
    <property type="entry name" value="Nucleotide-diphossugar_trans"/>
</dbReference>
<dbReference type="Gene3D" id="3.90.550.10">
    <property type="entry name" value="Spore Coat Polysaccharide Biosynthesis Protein SpsA, Chain A"/>
    <property type="match status" value="1"/>
</dbReference>
<dbReference type="PANTHER" id="PTHR48090:SF7">
    <property type="entry name" value="RFBJ PROTEIN"/>
    <property type="match status" value="1"/>
</dbReference>
<dbReference type="InterPro" id="IPR001173">
    <property type="entry name" value="Glyco_trans_2-like"/>
</dbReference>
<keyword evidence="3" id="KW-1185">Reference proteome</keyword>